<dbReference type="EMBL" id="BJHX01000001">
    <property type="protein sequence ID" value="GDY64132.1"/>
    <property type="molecule type" value="Genomic_DNA"/>
</dbReference>
<evidence type="ECO:0000313" key="4">
    <source>
        <dbReference type="EMBL" id="GDY75708.1"/>
    </source>
</evidence>
<dbReference type="AlphaFoldDB" id="A0A4D4LS55"/>
<protein>
    <recommendedName>
        <fullName evidence="7">Secreted protein</fullName>
    </recommendedName>
</protein>
<dbReference type="RefSeq" id="WP_037647610.1">
    <property type="nucleotide sequence ID" value="NZ_BAABTN010000046.1"/>
</dbReference>
<proteinExistence type="predicted"/>
<dbReference type="Proteomes" id="UP000302139">
    <property type="component" value="Unassembled WGS sequence"/>
</dbReference>
<dbReference type="EMBL" id="BJHY01000001">
    <property type="protein sequence ID" value="GDY75708.1"/>
    <property type="molecule type" value="Genomic_DNA"/>
</dbReference>
<gene>
    <name evidence="3" type="ORF">SAV14893_035250</name>
    <name evidence="4" type="ORF">SAV31267_051930</name>
</gene>
<dbReference type="GeneID" id="41541192"/>
<accession>A0A4D4LS55</accession>
<keyword evidence="2" id="KW-0732">Signal</keyword>
<comment type="caution">
    <text evidence="3">The sequence shown here is derived from an EMBL/GenBank/DDBJ whole genome shotgun (WGS) entry which is preliminary data.</text>
</comment>
<feature type="compositionally biased region" description="Polar residues" evidence="1">
    <location>
        <begin position="36"/>
        <end position="47"/>
    </location>
</feature>
<organism evidence="3 6">
    <name type="scientific">Streptomyces avermitilis</name>
    <dbReference type="NCBI Taxonomy" id="33903"/>
    <lineage>
        <taxon>Bacteria</taxon>
        <taxon>Bacillati</taxon>
        <taxon>Actinomycetota</taxon>
        <taxon>Actinomycetes</taxon>
        <taxon>Kitasatosporales</taxon>
        <taxon>Streptomycetaceae</taxon>
        <taxon>Streptomyces</taxon>
    </lineage>
</organism>
<evidence type="ECO:0008006" key="7">
    <source>
        <dbReference type="Google" id="ProtNLM"/>
    </source>
</evidence>
<feature type="region of interest" description="Disordered" evidence="1">
    <location>
        <begin position="29"/>
        <end position="104"/>
    </location>
</feature>
<feature type="compositionally biased region" description="Basic and acidic residues" evidence="1">
    <location>
        <begin position="48"/>
        <end position="70"/>
    </location>
</feature>
<reference evidence="3 6" key="2">
    <citation type="submission" date="2019-04" db="EMBL/GenBank/DDBJ databases">
        <title>Draft genome sequences of Streptomyces avermitilis NBRC 14893.</title>
        <authorList>
            <person name="Komaki H."/>
            <person name="Tamura T."/>
            <person name="Hosoyama A."/>
        </authorList>
    </citation>
    <scope>NUCLEOTIDE SEQUENCE [LARGE SCALE GENOMIC DNA]</scope>
    <source>
        <strain evidence="3 6">NBRC 14893</strain>
    </source>
</reference>
<evidence type="ECO:0000313" key="3">
    <source>
        <dbReference type="EMBL" id="GDY64132.1"/>
    </source>
</evidence>
<evidence type="ECO:0000256" key="2">
    <source>
        <dbReference type="SAM" id="SignalP"/>
    </source>
</evidence>
<sequence>MNASLWKRPVVLSSALVLAFAPIGLQQASAAAPSETHASASTAPSNRNDYREGYRDGFRDGWGDARDNCHRNRNSHQSFSNDDYTRGYGDGFSSGYSRAERRYC</sequence>
<feature type="signal peptide" evidence="2">
    <location>
        <begin position="1"/>
        <end position="30"/>
    </location>
</feature>
<dbReference type="Proteomes" id="UP000299211">
    <property type="component" value="Unassembled WGS sequence"/>
</dbReference>
<evidence type="ECO:0000256" key="1">
    <source>
        <dbReference type="SAM" id="MobiDB-lite"/>
    </source>
</evidence>
<evidence type="ECO:0000313" key="5">
    <source>
        <dbReference type="Proteomes" id="UP000299211"/>
    </source>
</evidence>
<evidence type="ECO:0000313" key="6">
    <source>
        <dbReference type="Proteomes" id="UP000302139"/>
    </source>
</evidence>
<reference evidence="4 5" key="1">
    <citation type="submission" date="2019-04" db="EMBL/GenBank/DDBJ databases">
        <title>Draft genome sequences of Streptomyces avermitilis ATCC 31267.</title>
        <authorList>
            <person name="Komaki H."/>
            <person name="Tamura T."/>
            <person name="Hosoyama A."/>
        </authorList>
    </citation>
    <scope>NUCLEOTIDE SEQUENCE [LARGE SCALE GENOMIC DNA]</scope>
    <source>
        <strain evidence="4 5">ATCC 31267</strain>
    </source>
</reference>
<name>A0A4D4LS55_STRAX</name>
<feature type="chain" id="PRO_5036356273" description="Secreted protein" evidence="2">
    <location>
        <begin position="31"/>
        <end position="104"/>
    </location>
</feature>